<dbReference type="Pfam" id="PF26571">
    <property type="entry name" value="VldE"/>
    <property type="match status" value="1"/>
</dbReference>
<dbReference type="InterPro" id="IPR058593">
    <property type="entry name" value="ARB_07466-like_C"/>
</dbReference>
<dbReference type="RefSeq" id="WP_138632702.1">
    <property type="nucleotide sequence ID" value="NZ_JASWDG010000034.1"/>
</dbReference>
<reference evidence="4 5" key="1">
    <citation type="submission" date="2019-05" db="EMBL/GenBank/DDBJ databases">
        <title>Draft genome sequence of Actinomadura geliboluensis A8036.</title>
        <authorList>
            <person name="Saricaoglu S."/>
            <person name="Isik K."/>
        </authorList>
    </citation>
    <scope>NUCLEOTIDE SEQUENCE [LARGE SCALE GENOMIC DNA]</scope>
    <source>
        <strain evidence="4 5">A8036</strain>
    </source>
</reference>
<sequence>MVRPTSSVQPVRARTGAGCLAALLVAITVAAGQSAAAEPSLAQPKKDPAAQLAELEKRKKSLEKDYRGRIESLEDLKRSASKAARQAEQHNRELDAARTQIRALAASSYMQGAPSSIPVLLSTDGSSLKGAAALEYLARNGDRRVQAVAGLALEADKSLRTAQAKVDAVRREIGELEGKRAKVRKLLAKYRAENPRRGRPDGVSGKTKSPLVGNYMTPRMRKVMLEIDQKFGPFPMIGCYRAGDPQDHGSGRACDFMESTAGRMPTASATAHGDSVANYVVDNAARLGIKYVIWRQRIWDSRSGGGWRQMEDRGGITQNHMDHPHVSVL</sequence>
<proteinExistence type="predicted"/>
<dbReference type="EMBL" id="VCKZ01000004">
    <property type="protein sequence ID" value="TMR42231.1"/>
    <property type="molecule type" value="Genomic_DNA"/>
</dbReference>
<keyword evidence="1" id="KW-0175">Coiled coil</keyword>
<dbReference type="AlphaFoldDB" id="A0A5S4HBW2"/>
<evidence type="ECO:0000313" key="5">
    <source>
        <dbReference type="Proteomes" id="UP000305238"/>
    </source>
</evidence>
<feature type="domain" description="ARB-07466-like C-terminal" evidence="3">
    <location>
        <begin position="215"/>
        <end position="321"/>
    </location>
</feature>
<comment type="caution">
    <text evidence="4">The sequence shown here is derived from an EMBL/GenBank/DDBJ whole genome shotgun (WGS) entry which is preliminary data.</text>
</comment>
<gene>
    <name evidence="4" type="ORF">ETD96_01385</name>
</gene>
<feature type="coiled-coil region" evidence="1">
    <location>
        <begin position="159"/>
        <end position="193"/>
    </location>
</feature>
<protein>
    <recommendedName>
        <fullName evidence="3">ARB-07466-like C-terminal domain-containing protein</fullName>
    </recommendedName>
</protein>
<evidence type="ECO:0000256" key="1">
    <source>
        <dbReference type="SAM" id="Coils"/>
    </source>
</evidence>
<feature type="coiled-coil region" evidence="1">
    <location>
        <begin position="45"/>
        <end position="107"/>
    </location>
</feature>
<dbReference type="OrthoDB" id="2989771at2"/>
<organism evidence="4 5">
    <name type="scientific">Actinomadura geliboluensis</name>
    <dbReference type="NCBI Taxonomy" id="882440"/>
    <lineage>
        <taxon>Bacteria</taxon>
        <taxon>Bacillati</taxon>
        <taxon>Actinomycetota</taxon>
        <taxon>Actinomycetes</taxon>
        <taxon>Streptosporangiales</taxon>
        <taxon>Thermomonosporaceae</taxon>
        <taxon>Actinomadura</taxon>
    </lineage>
</organism>
<evidence type="ECO:0000259" key="3">
    <source>
        <dbReference type="Pfam" id="PF26571"/>
    </source>
</evidence>
<accession>A0A5S4HBW2</accession>
<name>A0A5S4HBW2_9ACTN</name>
<keyword evidence="5" id="KW-1185">Reference proteome</keyword>
<evidence type="ECO:0000256" key="2">
    <source>
        <dbReference type="SAM" id="SignalP"/>
    </source>
</evidence>
<keyword evidence="2" id="KW-0732">Signal</keyword>
<feature type="chain" id="PRO_5039281341" description="ARB-07466-like C-terminal domain-containing protein" evidence="2">
    <location>
        <begin position="37"/>
        <end position="329"/>
    </location>
</feature>
<feature type="signal peptide" evidence="2">
    <location>
        <begin position="1"/>
        <end position="36"/>
    </location>
</feature>
<evidence type="ECO:0000313" key="4">
    <source>
        <dbReference type="EMBL" id="TMR42231.1"/>
    </source>
</evidence>
<dbReference type="Proteomes" id="UP000305238">
    <property type="component" value="Unassembled WGS sequence"/>
</dbReference>